<evidence type="ECO:0000313" key="2">
    <source>
        <dbReference type="EMBL" id="KAK0605790.1"/>
    </source>
</evidence>
<accession>A0AA39TLB9</accession>
<evidence type="ECO:0000259" key="1">
    <source>
        <dbReference type="Pfam" id="PF00587"/>
    </source>
</evidence>
<dbReference type="SUPFAM" id="SSF55681">
    <property type="entry name" value="Class II aaRS and biotin synthetases"/>
    <property type="match status" value="1"/>
</dbReference>
<proteinExistence type="predicted"/>
<dbReference type="PANTHER" id="PTHR10745">
    <property type="entry name" value="GLYCYL-TRNA SYNTHETASE/DNA POLYMERASE SUBUNIT GAMMA-2"/>
    <property type="match status" value="1"/>
</dbReference>
<dbReference type="PRINTS" id="PR01043">
    <property type="entry name" value="TRNASYNTHGLY"/>
</dbReference>
<dbReference type="GO" id="GO:0070150">
    <property type="term" value="P:mitochondrial glycyl-tRNA aminoacylation"/>
    <property type="evidence" value="ECO:0007669"/>
    <property type="project" value="TreeGrafter"/>
</dbReference>
<keyword evidence="3" id="KW-1185">Reference proteome</keyword>
<name>A0AA39TLB9_ACESA</name>
<comment type="caution">
    <text evidence="2">The sequence shown here is derived from an EMBL/GenBank/DDBJ whole genome shotgun (WGS) entry which is preliminary data.</text>
</comment>
<reference evidence="2" key="1">
    <citation type="journal article" date="2022" name="Plant J.">
        <title>Strategies of tolerance reflected in two North American maple genomes.</title>
        <authorList>
            <person name="McEvoy S.L."/>
            <person name="Sezen U.U."/>
            <person name="Trouern-Trend A."/>
            <person name="McMahon S.M."/>
            <person name="Schaberg P.G."/>
            <person name="Yang J."/>
            <person name="Wegrzyn J.L."/>
            <person name="Swenson N.G."/>
        </authorList>
    </citation>
    <scope>NUCLEOTIDE SEQUENCE</scope>
    <source>
        <strain evidence="2">NS2018</strain>
    </source>
</reference>
<dbReference type="GO" id="GO:0004820">
    <property type="term" value="F:glycine-tRNA ligase activity"/>
    <property type="evidence" value="ECO:0007669"/>
    <property type="project" value="TreeGrafter"/>
</dbReference>
<dbReference type="Proteomes" id="UP001168877">
    <property type="component" value="Unassembled WGS sequence"/>
</dbReference>
<dbReference type="GO" id="GO:0005739">
    <property type="term" value="C:mitochondrion"/>
    <property type="evidence" value="ECO:0007669"/>
    <property type="project" value="TreeGrafter"/>
</dbReference>
<dbReference type="Pfam" id="PF00587">
    <property type="entry name" value="tRNA-synt_2b"/>
    <property type="match status" value="1"/>
</dbReference>
<dbReference type="GO" id="GO:0005524">
    <property type="term" value="F:ATP binding"/>
    <property type="evidence" value="ECO:0007669"/>
    <property type="project" value="InterPro"/>
</dbReference>
<sequence length="180" mass="20715">MKIPRRACYHADYLLMDFYKDKLEKDLSISAEIAAKLKRILTTLGDFSAEELGDKINVYGIIGSNTKNLLSNASQLNLMFRITIIAPFGLTSRIEHSEAVEGIFVDFKHFGHKKLPFVVAHIGPIFRNEISPHQGLLRIRELTVTHINHFVNLENKYNQNYSEVVNLEFMMFPREEQMSS</sequence>
<dbReference type="InterPro" id="IPR045864">
    <property type="entry name" value="aa-tRNA-synth_II/BPL/LPL"/>
</dbReference>
<dbReference type="Gene3D" id="3.30.930.10">
    <property type="entry name" value="Bira Bifunctional Protein, Domain 2"/>
    <property type="match status" value="1"/>
</dbReference>
<evidence type="ECO:0000313" key="3">
    <source>
        <dbReference type="Proteomes" id="UP001168877"/>
    </source>
</evidence>
<dbReference type="InterPro" id="IPR002314">
    <property type="entry name" value="aa-tRNA-synt_IIb"/>
</dbReference>
<feature type="domain" description="Aminoacyl-tRNA synthetase class II (G/ P/ S/T)" evidence="1">
    <location>
        <begin position="112"/>
        <end position="169"/>
    </location>
</feature>
<dbReference type="AlphaFoldDB" id="A0AA39TLB9"/>
<dbReference type="InterPro" id="IPR027031">
    <property type="entry name" value="Gly-tRNA_synthase/POLG2"/>
</dbReference>
<dbReference type="Gene3D" id="3.30.40.230">
    <property type="match status" value="1"/>
</dbReference>
<gene>
    <name evidence="2" type="ORF">LWI29_030774</name>
</gene>
<protein>
    <recommendedName>
        <fullName evidence="1">Aminoacyl-tRNA synthetase class II (G/ P/ S/T) domain-containing protein</fullName>
    </recommendedName>
</protein>
<dbReference type="EMBL" id="JAUESC010000002">
    <property type="protein sequence ID" value="KAK0605790.1"/>
    <property type="molecule type" value="Genomic_DNA"/>
</dbReference>
<organism evidence="2 3">
    <name type="scientific">Acer saccharum</name>
    <name type="common">Sugar maple</name>
    <dbReference type="NCBI Taxonomy" id="4024"/>
    <lineage>
        <taxon>Eukaryota</taxon>
        <taxon>Viridiplantae</taxon>
        <taxon>Streptophyta</taxon>
        <taxon>Embryophyta</taxon>
        <taxon>Tracheophyta</taxon>
        <taxon>Spermatophyta</taxon>
        <taxon>Magnoliopsida</taxon>
        <taxon>eudicotyledons</taxon>
        <taxon>Gunneridae</taxon>
        <taxon>Pentapetalae</taxon>
        <taxon>rosids</taxon>
        <taxon>malvids</taxon>
        <taxon>Sapindales</taxon>
        <taxon>Sapindaceae</taxon>
        <taxon>Hippocastanoideae</taxon>
        <taxon>Acereae</taxon>
        <taxon>Acer</taxon>
    </lineage>
</organism>
<dbReference type="PANTHER" id="PTHR10745:SF0">
    <property type="entry name" value="GLYCINE--TRNA LIGASE"/>
    <property type="match status" value="1"/>
</dbReference>
<reference evidence="2" key="2">
    <citation type="submission" date="2023-06" db="EMBL/GenBank/DDBJ databases">
        <authorList>
            <person name="Swenson N.G."/>
            <person name="Wegrzyn J.L."/>
            <person name="Mcevoy S.L."/>
        </authorList>
    </citation>
    <scope>NUCLEOTIDE SEQUENCE</scope>
    <source>
        <strain evidence="2">NS2018</strain>
        <tissue evidence="2">Leaf</tissue>
    </source>
</reference>